<name>A0A1J5PYS9_9ZZZZ</name>
<proteinExistence type="predicted"/>
<gene>
    <name evidence="1" type="ORF">GALL_456330</name>
</gene>
<accession>A0A1J5PYS9</accession>
<comment type="caution">
    <text evidence="1">The sequence shown here is derived from an EMBL/GenBank/DDBJ whole genome shotgun (WGS) entry which is preliminary data.</text>
</comment>
<organism evidence="1">
    <name type="scientific">mine drainage metagenome</name>
    <dbReference type="NCBI Taxonomy" id="410659"/>
    <lineage>
        <taxon>unclassified sequences</taxon>
        <taxon>metagenomes</taxon>
        <taxon>ecological metagenomes</taxon>
    </lineage>
</organism>
<evidence type="ECO:0000313" key="1">
    <source>
        <dbReference type="EMBL" id="OIQ72740.1"/>
    </source>
</evidence>
<dbReference type="EMBL" id="MLJW01003148">
    <property type="protein sequence ID" value="OIQ72740.1"/>
    <property type="molecule type" value="Genomic_DNA"/>
</dbReference>
<dbReference type="AlphaFoldDB" id="A0A1J5PYS9"/>
<reference evidence="1" key="1">
    <citation type="submission" date="2016-10" db="EMBL/GenBank/DDBJ databases">
        <title>Sequence of Gallionella enrichment culture.</title>
        <authorList>
            <person name="Poehlein A."/>
            <person name="Muehling M."/>
            <person name="Daniel R."/>
        </authorList>
    </citation>
    <scope>NUCLEOTIDE SEQUENCE</scope>
</reference>
<sequence>MDRLRGDEPVAQRFGLAFVLGLCGRKVAQQLADPGIGGVARGLGIEHARFGLHDLGLGAELLQIDGLHQPQRFALDEAAHVLTADQRNAVTEPRAVDLDQTVTMGVFFGRHAAKELRGVREVSHQRIGILAVDAGVVFFERYRQRQQLLLGQLGKLQRGRAARQARHGE</sequence>
<protein>
    <submittedName>
        <fullName evidence="1">Uncharacterized protein</fullName>
    </submittedName>
</protein>